<dbReference type="GO" id="GO:0005634">
    <property type="term" value="C:nucleus"/>
    <property type="evidence" value="ECO:0007669"/>
    <property type="project" value="UniProtKB-SubCell"/>
</dbReference>
<dbReference type="PANTHER" id="PTHR46010">
    <property type="entry name" value="PROTEIN IWS1 HOMOLOG"/>
    <property type="match status" value="1"/>
</dbReference>
<evidence type="ECO:0000313" key="6">
    <source>
        <dbReference type="Proteomes" id="UP000001396"/>
    </source>
</evidence>
<comment type="similarity">
    <text evidence="1">Belongs to the IWS1 family.</text>
</comment>
<feature type="compositionally biased region" description="Basic and acidic residues" evidence="3">
    <location>
        <begin position="61"/>
        <end position="73"/>
    </location>
</feature>
<feature type="compositionally biased region" description="Basic residues" evidence="3">
    <location>
        <begin position="329"/>
        <end position="340"/>
    </location>
</feature>
<dbReference type="InParanoid" id="D3BH56"/>
<evidence type="ECO:0000256" key="2">
    <source>
        <dbReference type="PROSITE-ProRule" id="PRU00649"/>
    </source>
</evidence>
<feature type="region of interest" description="Disordered" evidence="3">
    <location>
        <begin position="1"/>
        <end position="360"/>
    </location>
</feature>
<dbReference type="InterPro" id="IPR035441">
    <property type="entry name" value="TFIIS/LEDGF_dom_sf"/>
</dbReference>
<dbReference type="STRING" id="670386.D3BH56"/>
<organism evidence="5 6">
    <name type="scientific">Heterostelium pallidum (strain ATCC 26659 / Pp 5 / PN500)</name>
    <name type="common">Cellular slime mold</name>
    <name type="synonym">Polysphondylium pallidum</name>
    <dbReference type="NCBI Taxonomy" id="670386"/>
    <lineage>
        <taxon>Eukaryota</taxon>
        <taxon>Amoebozoa</taxon>
        <taxon>Evosea</taxon>
        <taxon>Eumycetozoa</taxon>
        <taxon>Dictyostelia</taxon>
        <taxon>Acytosteliales</taxon>
        <taxon>Acytosteliaceae</taxon>
        <taxon>Heterostelium</taxon>
    </lineage>
</organism>
<reference evidence="5 6" key="1">
    <citation type="journal article" date="2011" name="Genome Res.">
        <title>Phylogeny-wide analysis of social amoeba genomes highlights ancient origins for complex intercellular communication.</title>
        <authorList>
            <person name="Heidel A.J."/>
            <person name="Lawal H.M."/>
            <person name="Felder M."/>
            <person name="Schilde C."/>
            <person name="Helps N.R."/>
            <person name="Tunggal B."/>
            <person name="Rivero F."/>
            <person name="John U."/>
            <person name="Schleicher M."/>
            <person name="Eichinger L."/>
            <person name="Platzer M."/>
            <person name="Noegel A.A."/>
            <person name="Schaap P."/>
            <person name="Gloeckner G."/>
        </authorList>
    </citation>
    <scope>NUCLEOTIDE SEQUENCE [LARGE SCALE GENOMIC DNA]</scope>
    <source>
        <strain evidence="6">ATCC 26659 / Pp 5 / PN500</strain>
    </source>
</reference>
<dbReference type="GeneID" id="31363339"/>
<name>D3BH56_HETP5</name>
<evidence type="ECO:0000313" key="5">
    <source>
        <dbReference type="EMBL" id="EFA79440.1"/>
    </source>
</evidence>
<keyword evidence="6" id="KW-1185">Reference proteome</keyword>
<feature type="compositionally biased region" description="Acidic residues" evidence="3">
    <location>
        <begin position="164"/>
        <end position="186"/>
    </location>
</feature>
<feature type="compositionally biased region" description="Basic residues" evidence="3">
    <location>
        <begin position="133"/>
        <end position="159"/>
    </location>
</feature>
<dbReference type="EMBL" id="ADBJ01000035">
    <property type="protein sequence ID" value="EFA79440.1"/>
    <property type="molecule type" value="Genomic_DNA"/>
</dbReference>
<protein>
    <submittedName>
        <fullName evidence="5">IWS1 family protein</fullName>
    </submittedName>
</protein>
<feature type="compositionally biased region" description="Acidic residues" evidence="3">
    <location>
        <begin position="316"/>
        <end position="326"/>
    </location>
</feature>
<feature type="compositionally biased region" description="Acidic residues" evidence="3">
    <location>
        <begin position="280"/>
        <end position="294"/>
    </location>
</feature>
<gene>
    <name evidence="5" type="ORF">PPL_07858</name>
</gene>
<feature type="compositionally biased region" description="Basic and acidic residues" evidence="3">
    <location>
        <begin position="1"/>
        <end position="18"/>
    </location>
</feature>
<feature type="compositionally biased region" description="Polar residues" evidence="3">
    <location>
        <begin position="19"/>
        <end position="28"/>
    </location>
</feature>
<sequence length="622" mass="70829">MDLETSKIVENIVEDKPTSTEQSENVESSIVEPMVDAASTEAEKTEISTTAETEVTTVTAEKQEEEVVTKQLDKEDEAEKEEEEVEEEEKAVEKEHEAEGKEVEEEEEEEEEIEKPEKKPRKKREKKDSKKEKKEKKEKKKEKKEKKEKKSRKSKKSKSKSSDNEEEMEDAEDVDAAEEVEEDADEKSEKKKEVEYDDIFGSDSEKKESVVEEKSFTRLSRSKRAAATAATPTKIKVKNVGEIKEDAGENDEEQSSSDKRAVMNVDDDDENLDKDRDYEASEEEEEEEEDEESASDQQREEGKKGTKRKSKKSKDEDGDASDDDESGSSKKKKKKSSKRKSKDDMMESTDGNNEDLEPNPFDVVLQSMKGRREVKKLDDNIAYQMARDILDKMMNAADLDVSANKKRAPALNKIILLSEVESTLSKVQLYDVLTMANPSIFHVIAMWLEPLPDGSLPNIKIKTAMLKALSLLPVARDQIGRSGVKKMVMAINKSESETPVIKKLAYDVIHKWNLPSQIREERQHDEIQVDPEQLHNVDGLTKKFTKDDYLPAHIKHAVSIPRANLIYTKKPKGIDESAHNARVSPVRTISKIDKEIEKKIMRQTYKGNPRAFTLSVEGRNLK</sequence>
<dbReference type="RefSeq" id="XP_020431561.1">
    <property type="nucleotide sequence ID" value="XM_020578692.1"/>
</dbReference>
<feature type="compositionally biased region" description="Basic and acidic residues" evidence="3">
    <location>
        <begin position="91"/>
        <end position="101"/>
    </location>
</feature>
<feature type="compositionally biased region" description="Acidic residues" evidence="3">
    <location>
        <begin position="102"/>
        <end position="114"/>
    </location>
</feature>
<dbReference type="OMA" id="HTHKDET"/>
<accession>D3BH56</accession>
<dbReference type="PANTHER" id="PTHR46010:SF1">
    <property type="entry name" value="PROTEIN IWS1 HOMOLOG"/>
    <property type="match status" value="1"/>
</dbReference>
<comment type="subcellular location">
    <subcellularLocation>
        <location evidence="2">Nucleus</location>
    </subcellularLocation>
</comment>
<comment type="caution">
    <text evidence="5">The sequence shown here is derived from an EMBL/GenBank/DDBJ whole genome shotgun (WGS) entry which is preliminary data.</text>
</comment>
<evidence type="ECO:0000259" key="4">
    <source>
        <dbReference type="PROSITE" id="PS51319"/>
    </source>
</evidence>
<proteinExistence type="inferred from homology"/>
<keyword evidence="2" id="KW-0539">Nucleus</keyword>
<feature type="compositionally biased region" description="Acidic residues" evidence="3">
    <location>
        <begin position="74"/>
        <end position="90"/>
    </location>
</feature>
<feature type="domain" description="TFIIS N-terminal" evidence="4">
    <location>
        <begin position="442"/>
        <end position="519"/>
    </location>
</feature>
<dbReference type="InterPro" id="IPR017923">
    <property type="entry name" value="TFIIS_N"/>
</dbReference>
<dbReference type="InterPro" id="IPR051037">
    <property type="entry name" value="RNAPII_TF_IWS1"/>
</dbReference>
<dbReference type="Pfam" id="PF08711">
    <property type="entry name" value="Med26"/>
    <property type="match status" value="1"/>
</dbReference>
<evidence type="ECO:0000256" key="3">
    <source>
        <dbReference type="SAM" id="MobiDB-lite"/>
    </source>
</evidence>
<dbReference type="PROSITE" id="PS51319">
    <property type="entry name" value="TFIIS_N"/>
    <property type="match status" value="1"/>
</dbReference>
<dbReference type="Proteomes" id="UP000001396">
    <property type="component" value="Unassembled WGS sequence"/>
</dbReference>
<dbReference type="GO" id="GO:0016973">
    <property type="term" value="P:poly(A)+ mRNA export from nucleus"/>
    <property type="evidence" value="ECO:0007669"/>
    <property type="project" value="TreeGrafter"/>
</dbReference>
<feature type="compositionally biased region" description="Low complexity" evidence="3">
    <location>
        <begin position="49"/>
        <end position="60"/>
    </location>
</feature>
<evidence type="ECO:0000256" key="1">
    <source>
        <dbReference type="ARBA" id="ARBA00037992"/>
    </source>
</evidence>
<dbReference type="Gene3D" id="1.20.930.10">
    <property type="entry name" value="Conserved domain common to transcription factors TFIIS, elongin A, CRSP70"/>
    <property type="match status" value="1"/>
</dbReference>
<feature type="compositionally biased region" description="Basic and acidic residues" evidence="3">
    <location>
        <begin position="203"/>
        <end position="216"/>
    </location>
</feature>
<dbReference type="AlphaFoldDB" id="D3BH56"/>